<sequence>MSRVTTTSRREGKRSPSLGIPRARTSARPIPRLGGERSRPTAARSIIRGHTSLGMWP</sequence>
<protein>
    <submittedName>
        <fullName evidence="2">Uncharacterized protein</fullName>
    </submittedName>
</protein>
<dbReference type="VEuPathDB" id="FungiDB:ASPFODRAFT_53516"/>
<name>A0A1M3T0U0_ASPLC</name>
<organism evidence="2 3">
    <name type="scientific">Aspergillus luchuensis (strain CBS 106.47)</name>
    <dbReference type="NCBI Taxonomy" id="1137211"/>
    <lineage>
        <taxon>Eukaryota</taxon>
        <taxon>Fungi</taxon>
        <taxon>Dikarya</taxon>
        <taxon>Ascomycota</taxon>
        <taxon>Pezizomycotina</taxon>
        <taxon>Eurotiomycetes</taxon>
        <taxon>Eurotiomycetidae</taxon>
        <taxon>Eurotiales</taxon>
        <taxon>Aspergillaceae</taxon>
        <taxon>Aspergillus</taxon>
        <taxon>Aspergillus subgen. Circumdati</taxon>
    </lineage>
</organism>
<evidence type="ECO:0000313" key="3">
    <source>
        <dbReference type="Proteomes" id="UP000184063"/>
    </source>
</evidence>
<dbReference type="Proteomes" id="UP000184063">
    <property type="component" value="Unassembled WGS sequence"/>
</dbReference>
<feature type="region of interest" description="Disordered" evidence="1">
    <location>
        <begin position="1"/>
        <end position="57"/>
    </location>
</feature>
<evidence type="ECO:0000256" key="1">
    <source>
        <dbReference type="SAM" id="MobiDB-lite"/>
    </source>
</evidence>
<reference evidence="3" key="1">
    <citation type="journal article" date="2017" name="Genome Biol.">
        <title>Comparative genomics reveals high biological diversity and specific adaptations in the industrially and medically important fungal genus Aspergillus.</title>
        <authorList>
            <person name="de Vries R.P."/>
            <person name="Riley R."/>
            <person name="Wiebenga A."/>
            <person name="Aguilar-Osorio G."/>
            <person name="Amillis S."/>
            <person name="Uchima C.A."/>
            <person name="Anderluh G."/>
            <person name="Asadollahi M."/>
            <person name="Askin M."/>
            <person name="Barry K."/>
            <person name="Battaglia E."/>
            <person name="Bayram O."/>
            <person name="Benocci T."/>
            <person name="Braus-Stromeyer S.A."/>
            <person name="Caldana C."/>
            <person name="Canovas D."/>
            <person name="Cerqueira G.C."/>
            <person name="Chen F."/>
            <person name="Chen W."/>
            <person name="Choi C."/>
            <person name="Clum A."/>
            <person name="Dos Santos R.A."/>
            <person name="Damasio A.R."/>
            <person name="Diallinas G."/>
            <person name="Emri T."/>
            <person name="Fekete E."/>
            <person name="Flipphi M."/>
            <person name="Freyberg S."/>
            <person name="Gallo A."/>
            <person name="Gournas C."/>
            <person name="Habgood R."/>
            <person name="Hainaut M."/>
            <person name="Harispe M.L."/>
            <person name="Henrissat B."/>
            <person name="Hilden K.S."/>
            <person name="Hope R."/>
            <person name="Hossain A."/>
            <person name="Karabika E."/>
            <person name="Karaffa L."/>
            <person name="Karanyi Z."/>
            <person name="Krasevec N."/>
            <person name="Kuo A."/>
            <person name="Kusch H."/>
            <person name="LaButti K."/>
            <person name="Lagendijk E.L."/>
            <person name="Lapidus A."/>
            <person name="Levasseur A."/>
            <person name="Lindquist E."/>
            <person name="Lipzen A."/>
            <person name="Logrieco A.F."/>
            <person name="MacCabe A."/>
            <person name="Maekelae M.R."/>
            <person name="Malavazi I."/>
            <person name="Melin P."/>
            <person name="Meyer V."/>
            <person name="Mielnichuk N."/>
            <person name="Miskei M."/>
            <person name="Molnar A.P."/>
            <person name="Mule G."/>
            <person name="Ngan C.Y."/>
            <person name="Orejas M."/>
            <person name="Orosz E."/>
            <person name="Ouedraogo J.P."/>
            <person name="Overkamp K.M."/>
            <person name="Park H.-S."/>
            <person name="Perrone G."/>
            <person name="Piumi F."/>
            <person name="Punt P.J."/>
            <person name="Ram A.F."/>
            <person name="Ramon A."/>
            <person name="Rauscher S."/>
            <person name="Record E."/>
            <person name="Riano-Pachon D.M."/>
            <person name="Robert V."/>
            <person name="Roehrig J."/>
            <person name="Ruller R."/>
            <person name="Salamov A."/>
            <person name="Salih N.S."/>
            <person name="Samson R.A."/>
            <person name="Sandor E."/>
            <person name="Sanguinetti M."/>
            <person name="Schuetze T."/>
            <person name="Sepcic K."/>
            <person name="Shelest E."/>
            <person name="Sherlock G."/>
            <person name="Sophianopoulou V."/>
            <person name="Squina F.M."/>
            <person name="Sun H."/>
            <person name="Susca A."/>
            <person name="Todd R.B."/>
            <person name="Tsang A."/>
            <person name="Unkles S.E."/>
            <person name="van de Wiele N."/>
            <person name="van Rossen-Uffink D."/>
            <person name="Oliveira J.V."/>
            <person name="Vesth T.C."/>
            <person name="Visser J."/>
            <person name="Yu J.-H."/>
            <person name="Zhou M."/>
            <person name="Andersen M.R."/>
            <person name="Archer D.B."/>
            <person name="Baker S.E."/>
            <person name="Benoit I."/>
            <person name="Brakhage A.A."/>
            <person name="Braus G.H."/>
            <person name="Fischer R."/>
            <person name="Frisvad J.C."/>
            <person name="Goldman G.H."/>
            <person name="Houbraken J."/>
            <person name="Oakley B."/>
            <person name="Pocsi I."/>
            <person name="Scazzocchio C."/>
            <person name="Seiboth B."/>
            <person name="vanKuyk P.A."/>
            <person name="Wortman J."/>
            <person name="Dyer P.S."/>
            <person name="Grigoriev I.V."/>
        </authorList>
    </citation>
    <scope>NUCLEOTIDE SEQUENCE [LARGE SCALE GENOMIC DNA]</scope>
    <source>
        <strain evidence="3">CBS 106.47</strain>
    </source>
</reference>
<evidence type="ECO:0000313" key="2">
    <source>
        <dbReference type="EMBL" id="OJZ80367.1"/>
    </source>
</evidence>
<proteinExistence type="predicted"/>
<gene>
    <name evidence="2" type="ORF">ASPFODRAFT_53516</name>
</gene>
<dbReference type="AlphaFoldDB" id="A0A1M3T0U0"/>
<accession>A0A1M3T0U0</accession>
<dbReference type="EMBL" id="KV878256">
    <property type="protein sequence ID" value="OJZ80367.1"/>
    <property type="molecule type" value="Genomic_DNA"/>
</dbReference>